<dbReference type="InParanoid" id="A0A078B9Y7"/>
<feature type="region of interest" description="Disordered" evidence="1">
    <location>
        <begin position="271"/>
        <end position="292"/>
    </location>
</feature>
<dbReference type="Proteomes" id="UP000039865">
    <property type="component" value="Unassembled WGS sequence"/>
</dbReference>
<dbReference type="AlphaFoldDB" id="A0A078B9Y7"/>
<protein>
    <submittedName>
        <fullName evidence="2">Uncharacterized protein</fullName>
    </submittedName>
</protein>
<keyword evidence="3" id="KW-1185">Reference proteome</keyword>
<sequence length="1164" mass="134003">MASGKMKQVMIFRQGGFKFVKPGSQQQQVRDKKQGLSKSQVYASSRQNKRDQQYSFSTNNYEQRQLKIYNEWSRSRRDKGSFRIYSQVNQTIRRIHEQSPMKPEDTNPQTQFQEIFEEPPPIKIIQSRMNSQGGSTKNLQSKLSQREFSEMMSRSLSKNEESKMKTRLAQQNSHIYDEGISSKNLMNNDIYPNHIPQIPSSQNELLAQDANNAGGANEENNDKLQPSKSLNQIKVPGKQDTIGLHKVLGLDYREIKYDAVKEEDSAFHQDSQILSLNDTRRNQTSPSSKNINQQSKINICSPDLLNVDYTDIIKLQRPLLGIGSLQDVQSAIDKIKDGKTSYNFGIRKRSTNQSRFSNKRDSQISIKSALSKTQAPTNNIINSSQLIIKSPKNERQTMNQTVNYIETSDYNEKSPKYQDYRERLNQSVQDTISIERKEGKPSKVQMQLDHKKNVLDGTLLLQATIHKTSGNTPQSVTFTKKLFSPKESLKFNDKFASLDVNNTDEQKVTIQNDKLSTNKTQIFEPKKQTSPSPRIIKDNSKKTCRSDKKEQLSQRSLGKKKRLRKQIFNKNKNAVQNALVEQDSLDNELQRVDIILPDYKTVNMQPHYAERQEQVEEIKQIQSPPRTTKKQAIQQLQQIQHSRVNQTIEKPENSKLYRTQMDPNKKTFQENLDHLLKELNQSASEFQSQRQRSNSKGDVTPNILYSNKEQFQKQYETNAINKANQGGMKKSYWIKDNPNYLKDYQEAEYNSMTQKPGTINTSDFGLSLGIDINSYSRAKTSNLNRRVTHQKYSNSLQNTRKNIEFRILKVKINQNTVKGDRSMFEIDLNQHFKLKSNFQKDLHNKKRIQTLSKQSSKSRVQSPNQNEISLLKALRESSPSQILDIFSNSNRLEQWKQIPQNSIKFTLNKNEVYAPNIIPIADHLRSVKKYALNQYFFGNRNQNTEVQQFNKTIMEIIGQQKPQYKKDKDITLPSSTSPKLKNQARRLQSGVSHRKNQYSMGNHHGGWHGQTNQSMEFKTPISQISQMKGYQTMTNHLRQSNKSNNHSIGGGLTGGGPGFYQLEGSSKKLSSFNQDIMGILQDEQSTGQIDNNSYLKQPRFNNVNQSQTGIRVSQTSHMRQRSSVLFKHQGKEVNQLRQSDKVSDVIDILAQNNKHSEISNDVIL</sequence>
<feature type="region of interest" description="Disordered" evidence="1">
    <location>
        <begin position="683"/>
        <end position="702"/>
    </location>
</feature>
<feature type="region of interest" description="Disordered" evidence="1">
    <location>
        <begin position="22"/>
        <end position="58"/>
    </location>
</feature>
<feature type="compositionally biased region" description="Polar residues" evidence="1">
    <location>
        <begin position="36"/>
        <end position="46"/>
    </location>
</feature>
<reference evidence="2 3" key="1">
    <citation type="submission" date="2014-06" db="EMBL/GenBank/DDBJ databases">
        <authorList>
            <person name="Swart Estienne"/>
        </authorList>
    </citation>
    <scope>NUCLEOTIDE SEQUENCE [LARGE SCALE GENOMIC DNA]</scope>
    <source>
        <strain evidence="2 3">130c</strain>
    </source>
</reference>
<gene>
    <name evidence="2" type="primary">Contig3297.g3528</name>
    <name evidence="2" type="ORF">STYLEM_20387</name>
</gene>
<evidence type="ECO:0000313" key="3">
    <source>
        <dbReference type="Proteomes" id="UP000039865"/>
    </source>
</evidence>
<proteinExistence type="predicted"/>
<organism evidence="2 3">
    <name type="scientific">Stylonychia lemnae</name>
    <name type="common">Ciliate</name>
    <dbReference type="NCBI Taxonomy" id="5949"/>
    <lineage>
        <taxon>Eukaryota</taxon>
        <taxon>Sar</taxon>
        <taxon>Alveolata</taxon>
        <taxon>Ciliophora</taxon>
        <taxon>Intramacronucleata</taxon>
        <taxon>Spirotrichea</taxon>
        <taxon>Stichotrichia</taxon>
        <taxon>Sporadotrichida</taxon>
        <taxon>Oxytrichidae</taxon>
        <taxon>Stylonychinae</taxon>
        <taxon>Stylonychia</taxon>
    </lineage>
</organism>
<feature type="region of interest" description="Disordered" evidence="1">
    <location>
        <begin position="519"/>
        <end position="562"/>
    </location>
</feature>
<feature type="region of interest" description="Disordered" evidence="1">
    <location>
        <begin position="964"/>
        <end position="984"/>
    </location>
</feature>
<accession>A0A078B9Y7</accession>
<evidence type="ECO:0000313" key="2">
    <source>
        <dbReference type="EMBL" id="CDW91234.1"/>
    </source>
</evidence>
<feature type="compositionally biased region" description="Basic and acidic residues" evidence="1">
    <location>
        <begin position="535"/>
        <end position="552"/>
    </location>
</feature>
<feature type="compositionally biased region" description="Polar residues" evidence="1">
    <location>
        <begin position="972"/>
        <end position="984"/>
    </location>
</feature>
<evidence type="ECO:0000256" key="1">
    <source>
        <dbReference type="SAM" id="MobiDB-lite"/>
    </source>
</evidence>
<name>A0A078B9Y7_STYLE</name>
<dbReference type="EMBL" id="CCKQ01019215">
    <property type="protein sequence ID" value="CDW91234.1"/>
    <property type="molecule type" value="Genomic_DNA"/>
</dbReference>